<sequence length="224" mass="25419">MGILVADRKFLGEIGGLDGGMKVYGGENVELGVRIWLCGGSIEIIPCSKIAHIERSHKPYMRDLSMSMKRNALRAAEIWMDEYKHNVNLAWNIPLKDHGIDIGDVSERKKLREKLNCKPFKWYLDNVYPQLVTWENLVAYGGHTYYHSTGELYIGGIKSHKYNDNRCLADSGEDSVPDLYNCKEAVQKGMGILWSFTQGKEIKNRKTGRNLGPCNQFVEEMSTA</sequence>
<evidence type="ECO:0000313" key="1">
    <source>
        <dbReference type="EMBL" id="KAJ8002871.1"/>
    </source>
</evidence>
<organism evidence="1 2">
    <name type="scientific">Dallia pectoralis</name>
    <name type="common">Alaska blackfish</name>
    <dbReference type="NCBI Taxonomy" id="75939"/>
    <lineage>
        <taxon>Eukaryota</taxon>
        <taxon>Metazoa</taxon>
        <taxon>Chordata</taxon>
        <taxon>Craniata</taxon>
        <taxon>Vertebrata</taxon>
        <taxon>Euteleostomi</taxon>
        <taxon>Actinopterygii</taxon>
        <taxon>Neopterygii</taxon>
        <taxon>Teleostei</taxon>
        <taxon>Protacanthopterygii</taxon>
        <taxon>Esociformes</taxon>
        <taxon>Umbridae</taxon>
        <taxon>Dallia</taxon>
    </lineage>
</organism>
<reference evidence="1" key="1">
    <citation type="submission" date="2021-05" db="EMBL/GenBank/DDBJ databases">
        <authorList>
            <person name="Pan Q."/>
            <person name="Jouanno E."/>
            <person name="Zahm M."/>
            <person name="Klopp C."/>
            <person name="Cabau C."/>
            <person name="Louis A."/>
            <person name="Berthelot C."/>
            <person name="Parey E."/>
            <person name="Roest Crollius H."/>
            <person name="Montfort J."/>
            <person name="Robinson-Rechavi M."/>
            <person name="Bouchez O."/>
            <person name="Lampietro C."/>
            <person name="Lopez Roques C."/>
            <person name="Donnadieu C."/>
            <person name="Postlethwait J."/>
            <person name="Bobe J."/>
            <person name="Dillon D."/>
            <person name="Chandos A."/>
            <person name="von Hippel F."/>
            <person name="Guiguen Y."/>
        </authorList>
    </citation>
    <scope>NUCLEOTIDE SEQUENCE</scope>
    <source>
        <strain evidence="1">YG-Jan2019</strain>
    </source>
</reference>
<accession>A0ACC2GH80</accession>
<protein>
    <submittedName>
        <fullName evidence="1">Uncharacterized protein</fullName>
    </submittedName>
</protein>
<proteinExistence type="predicted"/>
<dbReference type="Proteomes" id="UP001157502">
    <property type="component" value="Chromosome 13"/>
</dbReference>
<comment type="caution">
    <text evidence="1">The sequence shown here is derived from an EMBL/GenBank/DDBJ whole genome shotgun (WGS) entry which is preliminary data.</text>
</comment>
<name>A0ACC2GH80_DALPE</name>
<dbReference type="EMBL" id="CM055740">
    <property type="protein sequence ID" value="KAJ8002871.1"/>
    <property type="molecule type" value="Genomic_DNA"/>
</dbReference>
<keyword evidence="2" id="KW-1185">Reference proteome</keyword>
<evidence type="ECO:0000313" key="2">
    <source>
        <dbReference type="Proteomes" id="UP001157502"/>
    </source>
</evidence>
<gene>
    <name evidence="1" type="ORF">DPEC_G00163460</name>
</gene>